<keyword evidence="1" id="KW-1133">Transmembrane helix</keyword>
<sequence length="324" mass="36627">MQRVAKRLGFSRDGGSNALRASKITAVDFFDDLTSSYARKRFFGGFSVLIAVCILLTWVAEANFTWPIAKEIVVAVLIEIVAGSLIILAFYALYVYFIGANKAVREVNVTRPQDIGERMRALPLDVRYYMFWGRSGSFFRAYPLLELDRQARENKRNIAVDVLLPDPDDERLVKSYRDIMKSLGEDPGDNPLLPNVLATCMTCAILASNNKHLEIKVHLSQFLPAFRVDLSDNGAILTQDDKKKSALYFDYGSEFWDMFRSTVANERDVSRAVAWDKEAFAGLKLEEKSCNAQTLNSFGIKVDNVDAIQQEVARLITKRPHRYG</sequence>
<protein>
    <submittedName>
        <fullName evidence="2">Uncharacterized protein</fullName>
    </submittedName>
</protein>
<gene>
    <name evidence="2" type="ORF">C7449_103534</name>
</gene>
<dbReference type="RefSeq" id="WP_146165061.1">
    <property type="nucleotide sequence ID" value="NZ_JBHEEX010000002.1"/>
</dbReference>
<dbReference type="AlphaFoldDB" id="A0A2T5BC05"/>
<proteinExistence type="predicted"/>
<accession>A0A2T5BC05</accession>
<dbReference type="EMBL" id="PZZZ01000003">
    <property type="protein sequence ID" value="PTM96515.1"/>
    <property type="molecule type" value="Genomic_DNA"/>
</dbReference>
<dbReference type="OrthoDB" id="8018277at2"/>
<organism evidence="2 3">
    <name type="scientific">Mycoplana dimorpha</name>
    <dbReference type="NCBI Taxonomy" id="28320"/>
    <lineage>
        <taxon>Bacteria</taxon>
        <taxon>Pseudomonadati</taxon>
        <taxon>Pseudomonadota</taxon>
        <taxon>Alphaproteobacteria</taxon>
        <taxon>Hyphomicrobiales</taxon>
        <taxon>Rhizobiaceae</taxon>
        <taxon>Mycoplana</taxon>
    </lineage>
</organism>
<feature type="transmembrane region" description="Helical" evidence="1">
    <location>
        <begin position="72"/>
        <end position="97"/>
    </location>
</feature>
<name>A0A2T5BC05_MYCDI</name>
<evidence type="ECO:0000256" key="1">
    <source>
        <dbReference type="SAM" id="Phobius"/>
    </source>
</evidence>
<dbReference type="Proteomes" id="UP000241247">
    <property type="component" value="Unassembled WGS sequence"/>
</dbReference>
<keyword evidence="1" id="KW-0812">Transmembrane</keyword>
<feature type="transmembrane region" description="Helical" evidence="1">
    <location>
        <begin position="42"/>
        <end position="60"/>
    </location>
</feature>
<evidence type="ECO:0000313" key="3">
    <source>
        <dbReference type="Proteomes" id="UP000241247"/>
    </source>
</evidence>
<reference evidence="2 3" key="1">
    <citation type="submission" date="2018-04" db="EMBL/GenBank/DDBJ databases">
        <title>Genomic Encyclopedia of Type Strains, Phase IV (KMG-IV): sequencing the most valuable type-strain genomes for metagenomic binning, comparative biology and taxonomic classification.</title>
        <authorList>
            <person name="Goeker M."/>
        </authorList>
    </citation>
    <scope>NUCLEOTIDE SEQUENCE [LARGE SCALE GENOMIC DNA]</scope>
    <source>
        <strain evidence="2 3">DSM 7138</strain>
    </source>
</reference>
<keyword evidence="3" id="KW-1185">Reference proteome</keyword>
<comment type="caution">
    <text evidence="2">The sequence shown here is derived from an EMBL/GenBank/DDBJ whole genome shotgun (WGS) entry which is preliminary data.</text>
</comment>
<evidence type="ECO:0000313" key="2">
    <source>
        <dbReference type="EMBL" id="PTM96515.1"/>
    </source>
</evidence>
<keyword evidence="1" id="KW-0472">Membrane</keyword>